<evidence type="ECO:0000259" key="2">
    <source>
        <dbReference type="PROSITE" id="PS50234"/>
    </source>
</evidence>
<name>A0A432W5H2_9GAMM</name>
<sequence length="341" mass="38449">MRCPQVILRRQKVFEFAWWWILLLFPLPWLVRHLTPVASKQRTPLPLPNAARLIQASNHQLPGSVRLWLLPVLTWLALLSALAQPQWVGEPVTLQEERREIMIALDLSASMQADDMTLNGRQATRLEAAHHILADFIERRKGDRVGLIVYADSAYVYAPITRDLNTVAQLAREAQIGLAGQRTALGDAIGLSIRYFTERESEEQVVLMLTDGMINTGVINAEEALHLASSHDVKIHTIGIGSEEMVVRGIFGERRINPSADLDEVFLNQIAEASGGQYFRARNSAEMEQIYRLIDQIEPIQDEENSMRPRKALFHWPLALAFVLALLHLCSMTVLSGGRRV</sequence>
<comment type="caution">
    <text evidence="3">The sequence shown here is derived from an EMBL/GenBank/DDBJ whole genome shotgun (WGS) entry which is preliminary data.</text>
</comment>
<dbReference type="EMBL" id="PIPL01000001">
    <property type="protein sequence ID" value="RUO25236.1"/>
    <property type="molecule type" value="Genomic_DNA"/>
</dbReference>
<dbReference type="SMART" id="SM00327">
    <property type="entry name" value="VWA"/>
    <property type="match status" value="1"/>
</dbReference>
<protein>
    <submittedName>
        <fullName evidence="3">IMP dehydrogenase</fullName>
    </submittedName>
</protein>
<dbReference type="PANTHER" id="PTHR22550">
    <property type="entry name" value="SPORE GERMINATION PROTEIN"/>
    <property type="match status" value="1"/>
</dbReference>
<dbReference type="Pfam" id="PF13519">
    <property type="entry name" value="VWA_2"/>
    <property type="match status" value="1"/>
</dbReference>
<dbReference type="PROSITE" id="PS50234">
    <property type="entry name" value="VWFA"/>
    <property type="match status" value="1"/>
</dbReference>
<keyword evidence="1" id="KW-0812">Transmembrane</keyword>
<dbReference type="SUPFAM" id="SSF53300">
    <property type="entry name" value="vWA-like"/>
    <property type="match status" value="1"/>
</dbReference>
<feature type="transmembrane region" description="Helical" evidence="1">
    <location>
        <begin position="12"/>
        <end position="31"/>
    </location>
</feature>
<evidence type="ECO:0000256" key="1">
    <source>
        <dbReference type="SAM" id="Phobius"/>
    </source>
</evidence>
<evidence type="ECO:0000313" key="3">
    <source>
        <dbReference type="EMBL" id="RUO25236.1"/>
    </source>
</evidence>
<keyword evidence="1" id="KW-1133">Transmembrane helix</keyword>
<dbReference type="Proteomes" id="UP000288293">
    <property type="component" value="Unassembled WGS sequence"/>
</dbReference>
<dbReference type="InterPro" id="IPR002035">
    <property type="entry name" value="VWF_A"/>
</dbReference>
<feature type="domain" description="VWFA" evidence="2">
    <location>
        <begin position="100"/>
        <end position="297"/>
    </location>
</feature>
<gene>
    <name evidence="3" type="ORF">CWE09_00390</name>
</gene>
<dbReference type="PANTHER" id="PTHR22550:SF18">
    <property type="entry name" value="VWFA DOMAIN-CONTAINING PROTEIN"/>
    <property type="match status" value="1"/>
</dbReference>
<dbReference type="InterPro" id="IPR036465">
    <property type="entry name" value="vWFA_dom_sf"/>
</dbReference>
<dbReference type="InterPro" id="IPR050768">
    <property type="entry name" value="UPF0353/GerABKA_families"/>
</dbReference>
<proteinExistence type="predicted"/>
<feature type="transmembrane region" description="Helical" evidence="1">
    <location>
        <begin position="313"/>
        <end position="335"/>
    </location>
</feature>
<dbReference type="Gene3D" id="3.40.50.410">
    <property type="entry name" value="von Willebrand factor, type A domain"/>
    <property type="match status" value="1"/>
</dbReference>
<reference evidence="3 4" key="1">
    <citation type="journal article" date="2011" name="Front. Microbiol.">
        <title>Genomic signatures of strain selection and enhancement in Bacillus atrophaeus var. globigii, a historical biowarfare simulant.</title>
        <authorList>
            <person name="Gibbons H.S."/>
            <person name="Broomall S.M."/>
            <person name="McNew L.A."/>
            <person name="Daligault H."/>
            <person name="Chapman C."/>
            <person name="Bruce D."/>
            <person name="Karavis M."/>
            <person name="Krepps M."/>
            <person name="McGregor P.A."/>
            <person name="Hong C."/>
            <person name="Park K.H."/>
            <person name="Akmal A."/>
            <person name="Feldman A."/>
            <person name="Lin J.S."/>
            <person name="Chang W.E."/>
            <person name="Higgs B.W."/>
            <person name="Demirev P."/>
            <person name="Lindquist J."/>
            <person name="Liem A."/>
            <person name="Fochler E."/>
            <person name="Read T.D."/>
            <person name="Tapia R."/>
            <person name="Johnson S."/>
            <person name="Bishop-Lilly K.A."/>
            <person name="Detter C."/>
            <person name="Han C."/>
            <person name="Sozhamannan S."/>
            <person name="Rosenzweig C.N."/>
            <person name="Skowronski E.W."/>
        </authorList>
    </citation>
    <scope>NUCLEOTIDE SEQUENCE [LARGE SCALE GENOMIC DNA]</scope>
    <source>
        <strain evidence="3 4">MLST1</strain>
    </source>
</reference>
<organism evidence="3 4">
    <name type="scientific">Aliidiomarina minuta</name>
    <dbReference type="NCBI Taxonomy" id="880057"/>
    <lineage>
        <taxon>Bacteria</taxon>
        <taxon>Pseudomonadati</taxon>
        <taxon>Pseudomonadota</taxon>
        <taxon>Gammaproteobacteria</taxon>
        <taxon>Alteromonadales</taxon>
        <taxon>Idiomarinaceae</taxon>
        <taxon>Aliidiomarina</taxon>
    </lineage>
</organism>
<accession>A0A432W5H2</accession>
<evidence type="ECO:0000313" key="4">
    <source>
        <dbReference type="Proteomes" id="UP000288293"/>
    </source>
</evidence>
<keyword evidence="4" id="KW-1185">Reference proteome</keyword>
<dbReference type="AlphaFoldDB" id="A0A432W5H2"/>
<keyword evidence="1" id="KW-0472">Membrane</keyword>